<evidence type="ECO:0008006" key="3">
    <source>
        <dbReference type="Google" id="ProtNLM"/>
    </source>
</evidence>
<sequence length="106" mass="11471">MRKRKNHDAGNKARVALEALKGECTVSELVTGYGVHPTTRVTTTLTRPIAASRPRPMLLCRIPGSCRSTRGAAFRAAERLRLGRSGLLISRTGKRAKVVTAPPEPP</sequence>
<accession>A0A521FEL1</accession>
<evidence type="ECO:0000313" key="2">
    <source>
        <dbReference type="Proteomes" id="UP000319014"/>
    </source>
</evidence>
<keyword evidence="2" id="KW-1185">Reference proteome</keyword>
<name>A0A521FEL1_9RHOB</name>
<organism evidence="1 2">
    <name type="scientific">Paracoccus laeviglucosivorans</name>
    <dbReference type="NCBI Taxonomy" id="1197861"/>
    <lineage>
        <taxon>Bacteria</taxon>
        <taxon>Pseudomonadati</taxon>
        <taxon>Pseudomonadota</taxon>
        <taxon>Alphaproteobacteria</taxon>
        <taxon>Rhodobacterales</taxon>
        <taxon>Paracoccaceae</taxon>
        <taxon>Paracoccus</taxon>
    </lineage>
</organism>
<evidence type="ECO:0000313" key="1">
    <source>
        <dbReference type="EMBL" id="SMO94648.1"/>
    </source>
</evidence>
<proteinExistence type="predicted"/>
<gene>
    <name evidence="1" type="ORF">SAMN06265221_12134</name>
</gene>
<dbReference type="EMBL" id="FXTK01000021">
    <property type="protein sequence ID" value="SMO94648.1"/>
    <property type="molecule type" value="Genomic_DNA"/>
</dbReference>
<reference evidence="1 2" key="1">
    <citation type="submission" date="2017-05" db="EMBL/GenBank/DDBJ databases">
        <authorList>
            <person name="Varghese N."/>
            <person name="Submissions S."/>
        </authorList>
    </citation>
    <scope>NUCLEOTIDE SEQUENCE [LARGE SCALE GENOMIC DNA]</scope>
    <source>
        <strain evidence="1 2">DSM 100094</strain>
    </source>
</reference>
<dbReference type="Proteomes" id="UP000319014">
    <property type="component" value="Unassembled WGS sequence"/>
</dbReference>
<dbReference type="OrthoDB" id="9803878at2"/>
<dbReference type="AlphaFoldDB" id="A0A521FEL1"/>
<protein>
    <recommendedName>
        <fullName evidence="3">Transposase</fullName>
    </recommendedName>
</protein>